<evidence type="ECO:0000256" key="3">
    <source>
        <dbReference type="ARBA" id="ARBA00022670"/>
    </source>
</evidence>
<evidence type="ECO:0000256" key="6">
    <source>
        <dbReference type="ARBA" id="ARBA00023180"/>
    </source>
</evidence>
<dbReference type="Gene3D" id="3.40.50.1820">
    <property type="entry name" value="alpha/beta hydrolase"/>
    <property type="match status" value="1"/>
</dbReference>
<protein>
    <recommendedName>
        <fullName evidence="7">Carboxypeptidase</fullName>
        <ecNumber evidence="7">3.4.16.-</ecNumber>
    </recommendedName>
</protein>
<evidence type="ECO:0000313" key="10">
    <source>
        <dbReference type="EMBL" id="SZX75433.1"/>
    </source>
</evidence>
<keyword evidence="2 7" id="KW-0121">Carboxypeptidase</keyword>
<dbReference type="PROSITE" id="PS00131">
    <property type="entry name" value="CARBOXYPEPT_SER_SER"/>
    <property type="match status" value="1"/>
</dbReference>
<evidence type="ECO:0000313" key="9">
    <source>
        <dbReference type="EMBL" id="SZX60018.1"/>
    </source>
</evidence>
<proteinExistence type="inferred from homology"/>
<keyword evidence="6" id="KW-0325">Glycoprotein</keyword>
<dbReference type="GO" id="GO:0004185">
    <property type="term" value="F:serine-type carboxypeptidase activity"/>
    <property type="evidence" value="ECO:0007669"/>
    <property type="project" value="UniProtKB-UniRule"/>
</dbReference>
<dbReference type="InterPro" id="IPR029058">
    <property type="entry name" value="AB_hydrolase_fold"/>
</dbReference>
<reference evidence="10 11" key="1">
    <citation type="submission" date="2016-10" db="EMBL/GenBank/DDBJ databases">
        <authorList>
            <person name="Cai Z."/>
        </authorList>
    </citation>
    <scope>NUCLEOTIDE SEQUENCE [LARGE SCALE GENOMIC DNA]</scope>
</reference>
<dbReference type="PANTHER" id="PTHR11802:SF113">
    <property type="entry name" value="SERINE CARBOXYPEPTIDASE CTSA-4.1"/>
    <property type="match status" value="1"/>
</dbReference>
<evidence type="ECO:0000313" key="11">
    <source>
        <dbReference type="Proteomes" id="UP000256970"/>
    </source>
</evidence>
<evidence type="ECO:0000256" key="2">
    <source>
        <dbReference type="ARBA" id="ARBA00022645"/>
    </source>
</evidence>
<dbReference type="SUPFAM" id="SSF53474">
    <property type="entry name" value="alpha/beta-Hydrolases"/>
    <property type="match status" value="1"/>
</dbReference>
<keyword evidence="11" id="KW-1185">Reference proteome</keyword>
<organism evidence="10 11">
    <name type="scientific">Tetradesmus obliquus</name>
    <name type="common">Green alga</name>
    <name type="synonym">Acutodesmus obliquus</name>
    <dbReference type="NCBI Taxonomy" id="3088"/>
    <lineage>
        <taxon>Eukaryota</taxon>
        <taxon>Viridiplantae</taxon>
        <taxon>Chlorophyta</taxon>
        <taxon>core chlorophytes</taxon>
        <taxon>Chlorophyceae</taxon>
        <taxon>CS clade</taxon>
        <taxon>Sphaeropleales</taxon>
        <taxon>Scenedesmaceae</taxon>
        <taxon>Tetradesmus</taxon>
    </lineage>
</organism>
<comment type="similarity">
    <text evidence="1 7">Belongs to the peptidase S10 family.</text>
</comment>
<dbReference type="InterPro" id="IPR018202">
    <property type="entry name" value="Ser_caboxypep_ser_AS"/>
</dbReference>
<keyword evidence="5 7" id="KW-0378">Hydrolase</keyword>
<sequence length="486" mass="54785">MRGLGVCLVVLACLWACADAKGRLFEKPIAFPDQLMNKGANDVPIVDPPERVAGYFKLNRTVDAHMFYFFYESRDKGPNDPIILWMTGGPGCSSEIAIFYENGPYSLAHNMTLLDNPFGWDKHASVIYVDQPINTGFSYSEDPRDDVSGEHQVAEDMLDFLQEFFEARPHLANRDFFISGESYAGHYCPAVANKVYRASELGQGPPIKLRGVAIGNGLTKPSVQYGAYADYALQEGLISQGTRDGIMWWYPLCRWGSEFCSKHKWGWLCGLTLQYCQATIFGRILMSKPGINYYDIRKQCLGPLCYDFSDADKFLNSAAVKKALGVDQEQQWQECNMLVNAQFYGDFMRDFSLKLVPLLEDKVRVMIYAGDRDLICNWLGNRRWVDQLQWEGAQGWSQAQDKAWMVQGKQAGLVTSYDTLSFVKVFEAGHMVPMDQPAAALDMITRFMRDNNLADTDDIYSSTAAQKQQQQQPRLPTTEVAGTAVV</sequence>
<dbReference type="EC" id="3.4.16.-" evidence="7"/>
<evidence type="ECO:0000256" key="7">
    <source>
        <dbReference type="RuleBase" id="RU361156"/>
    </source>
</evidence>
<gene>
    <name evidence="10" type="ORF">BQ4739_LOCUS15725</name>
    <name evidence="9" type="ORF">BQ4739_LOCUS603</name>
</gene>
<name>A0A383WDV6_TETOB</name>
<feature type="chain" id="PRO_5034113059" description="Carboxypeptidase" evidence="7">
    <location>
        <begin position="21"/>
        <end position="486"/>
    </location>
</feature>
<dbReference type="GO" id="GO:0006508">
    <property type="term" value="P:proteolysis"/>
    <property type="evidence" value="ECO:0007669"/>
    <property type="project" value="UniProtKB-KW"/>
</dbReference>
<dbReference type="EMBL" id="FNXT01001234">
    <property type="protein sequence ID" value="SZX75433.1"/>
    <property type="molecule type" value="Genomic_DNA"/>
</dbReference>
<evidence type="ECO:0000256" key="4">
    <source>
        <dbReference type="ARBA" id="ARBA00022729"/>
    </source>
</evidence>
<feature type="signal peptide" evidence="7">
    <location>
        <begin position="1"/>
        <end position="20"/>
    </location>
</feature>
<keyword evidence="3 7" id="KW-0645">Protease</keyword>
<feature type="region of interest" description="Disordered" evidence="8">
    <location>
        <begin position="464"/>
        <end position="486"/>
    </location>
</feature>
<dbReference type="InterPro" id="IPR001563">
    <property type="entry name" value="Peptidase_S10"/>
</dbReference>
<evidence type="ECO:0000256" key="5">
    <source>
        <dbReference type="ARBA" id="ARBA00022801"/>
    </source>
</evidence>
<dbReference type="PRINTS" id="PR00724">
    <property type="entry name" value="CRBOXYPTASEC"/>
</dbReference>
<dbReference type="AlphaFoldDB" id="A0A383WDV6"/>
<evidence type="ECO:0000256" key="8">
    <source>
        <dbReference type="SAM" id="MobiDB-lite"/>
    </source>
</evidence>
<dbReference type="Pfam" id="PF00450">
    <property type="entry name" value="Peptidase_S10"/>
    <property type="match status" value="1"/>
</dbReference>
<dbReference type="Proteomes" id="UP000256970">
    <property type="component" value="Unassembled WGS sequence"/>
</dbReference>
<keyword evidence="4 7" id="KW-0732">Signal</keyword>
<dbReference type="EMBL" id="FNXT01000043">
    <property type="protein sequence ID" value="SZX60018.1"/>
    <property type="molecule type" value="Genomic_DNA"/>
</dbReference>
<evidence type="ECO:0000256" key="1">
    <source>
        <dbReference type="ARBA" id="ARBA00009431"/>
    </source>
</evidence>
<accession>A0A383WDV6</accession>
<dbReference type="PANTHER" id="PTHR11802">
    <property type="entry name" value="SERINE PROTEASE FAMILY S10 SERINE CARBOXYPEPTIDASE"/>
    <property type="match status" value="1"/>
</dbReference>